<feature type="compositionally biased region" description="Basic residues" evidence="1">
    <location>
        <begin position="603"/>
        <end position="613"/>
    </location>
</feature>
<dbReference type="PANTHER" id="PTHR22845">
    <property type="entry name" value="APOPTOTIC PROTEASE-ACTIVATING FACTOR 1"/>
    <property type="match status" value="1"/>
</dbReference>
<dbReference type="Pfam" id="PF00931">
    <property type="entry name" value="NB-ARC"/>
    <property type="match status" value="1"/>
</dbReference>
<feature type="region of interest" description="Disordered" evidence="1">
    <location>
        <begin position="1173"/>
        <end position="1236"/>
    </location>
</feature>
<feature type="region of interest" description="Disordered" evidence="1">
    <location>
        <begin position="933"/>
        <end position="968"/>
    </location>
</feature>
<keyword evidence="4" id="KW-1185">Reference proteome</keyword>
<evidence type="ECO:0000259" key="2">
    <source>
        <dbReference type="Pfam" id="PF00931"/>
    </source>
</evidence>
<dbReference type="SUPFAM" id="SSF52540">
    <property type="entry name" value="P-loop containing nucleoside triphosphate hydrolases"/>
    <property type="match status" value="1"/>
</dbReference>
<organism evidence="3 4">
    <name type="scientific">[Myrmecia] bisecta</name>
    <dbReference type="NCBI Taxonomy" id="41462"/>
    <lineage>
        <taxon>Eukaryota</taxon>
        <taxon>Viridiplantae</taxon>
        <taxon>Chlorophyta</taxon>
        <taxon>core chlorophytes</taxon>
        <taxon>Trebouxiophyceae</taxon>
        <taxon>Trebouxiales</taxon>
        <taxon>Trebouxiaceae</taxon>
        <taxon>Myrmecia</taxon>
    </lineage>
</organism>
<proteinExistence type="predicted"/>
<feature type="compositionally biased region" description="Polar residues" evidence="1">
    <location>
        <begin position="790"/>
        <end position="802"/>
    </location>
</feature>
<protein>
    <recommendedName>
        <fullName evidence="2">NB-ARC domain-containing protein</fullName>
    </recommendedName>
</protein>
<name>A0AAW1Q317_9CHLO</name>
<sequence>MRRCRATGYGVVRGFANEEVIGWYAGSHSEPVLPRLPEQSRPPVRTGVRLNVTASYKPPRSIINSIHGKLRSQAGNGVLLVAGPPGIGKSSLARYVVAHYQALAEQGADVFEDALLVTWTVGDQRSSLSSFAHASTGIDEIAANYQALARRLGVVHEATGEKVQHAEDICMSIRKHLASSRVLLVFDDIWDAEVVRLLLAGCDLPPGQGNKLVVTSRLHSLFAPQAPDFILDDEMNVRAGVLMRQLASVAAQDQTVQAVPVENMGAANELIKACDGSPLVLNLALGLMGKDKADPEEWQRIAGELYDCIRDDARTGQSVGSRAVRRVHVTSLTRLDQASLLELIRNTPYSKGMVRYHGLLKEYLTRCPDALQPALSLLGAADDCMLLRTRIVGARPLSAALLCIAGDSDARVIAEPLLPRVEAEGASEMVSAASNATSNSAWANARQEYLLEEDDAFEDLLRQVNEADPLGPHAATQLTMFSDIVDSILEEVTARLPTNNMMEADRALMVEAAKVARVSTPQGTANPFTAMQVQQLQQYQIAQMSTPSLTAQAAQLHSMARINPGSVTGVPQTSASQRAAAGPSERLAALGGDNPRDIPVHVKHDRSGKRRRSVSPTIRYQKDARRERSRERSPDRSRARSRDRESDSRSCGVDYDRSWGRSDRDRDCDRERDGGSRHRDDNRERRHRRDARSRSRSTSRDRRHRPSEKNKSARESSSDQERERGRSKEQGKTRDSSWAHGSKARLKSRSERRSSPRQQAPDADNTSQQPAEQAKAASKGPIIMERNPPSVRSSFSPYTPTLGSLPSQAQQLHADLAALTGEADERLGALDAMSIGDLLGHMVHRPHHYSSDVTQQAVLSEELAQLSEAAASARKPLYGDLSWTGSAGLRRSSADRRATGLLAAVSDSPLPAQPDTPSDWADFVPNKRLQAIKTGGRTASGDSQPGTRSTSVRGSPHSTMREGGGRSQRDAAAVRMHCNGLTGKFLGGNDKELCIQCTGLAYADLPLKHASQGGCIMSCYQFEKAAGRELSKKWKESIHVTGEGEGSRATLVSWLKRRTLAMYGEGVVGKSVWVCWSADVETYLGTIISFSEDNGKHKVRYSDRFVEELHLPAELLLFGSEQPELPFLTEAWKGGQQTGTDSAADHRAQVSGLARTQSDVELLVSLEAGESPEADSADLLGELPRWGGRGDRTDVLQSRARSSRLPMQVRGDGGHAGQERSAAPPPAGAGALQGGR</sequence>
<feature type="compositionally biased region" description="Basic and acidic residues" evidence="1">
    <location>
        <begin position="707"/>
        <end position="737"/>
    </location>
</feature>
<dbReference type="InterPro" id="IPR002182">
    <property type="entry name" value="NB-ARC"/>
</dbReference>
<dbReference type="InterPro" id="IPR027417">
    <property type="entry name" value="P-loop_NTPase"/>
</dbReference>
<feature type="compositionally biased region" description="Polar residues" evidence="1">
    <location>
        <begin position="940"/>
        <end position="958"/>
    </location>
</feature>
<accession>A0AAW1Q317</accession>
<comment type="caution">
    <text evidence="3">The sequence shown here is derived from an EMBL/GenBank/DDBJ whole genome shotgun (WGS) entry which is preliminary data.</text>
</comment>
<feature type="compositionally biased region" description="Basic residues" evidence="1">
    <location>
        <begin position="685"/>
        <end position="706"/>
    </location>
</feature>
<dbReference type="PANTHER" id="PTHR22845:SF5">
    <property type="entry name" value="APOPTOTIC PROTEASE-ACTIVATING FACTOR 1"/>
    <property type="match status" value="1"/>
</dbReference>
<feature type="compositionally biased region" description="Basic and acidic residues" evidence="1">
    <location>
        <begin position="620"/>
        <end position="684"/>
    </location>
</feature>
<feature type="domain" description="NB-ARC" evidence="2">
    <location>
        <begin position="63"/>
        <end position="221"/>
    </location>
</feature>
<dbReference type="Proteomes" id="UP001489004">
    <property type="component" value="Unassembled WGS sequence"/>
</dbReference>
<evidence type="ECO:0000256" key="1">
    <source>
        <dbReference type="SAM" id="MobiDB-lite"/>
    </source>
</evidence>
<feature type="compositionally biased region" description="Polar residues" evidence="1">
    <location>
        <begin position="565"/>
        <end position="577"/>
    </location>
</feature>
<dbReference type="Gene3D" id="3.40.50.300">
    <property type="entry name" value="P-loop containing nucleotide triphosphate hydrolases"/>
    <property type="match status" value="1"/>
</dbReference>
<gene>
    <name evidence="3" type="ORF">WJX72_002598</name>
</gene>
<dbReference type="GO" id="GO:0005829">
    <property type="term" value="C:cytosol"/>
    <property type="evidence" value="ECO:0007669"/>
    <property type="project" value="UniProtKB-ARBA"/>
</dbReference>
<reference evidence="3 4" key="1">
    <citation type="journal article" date="2024" name="Nat. Commun.">
        <title>Phylogenomics reveals the evolutionary origins of lichenization in chlorophyte algae.</title>
        <authorList>
            <person name="Puginier C."/>
            <person name="Libourel C."/>
            <person name="Otte J."/>
            <person name="Skaloud P."/>
            <person name="Haon M."/>
            <person name="Grisel S."/>
            <person name="Petersen M."/>
            <person name="Berrin J.G."/>
            <person name="Delaux P.M."/>
            <person name="Dal Grande F."/>
            <person name="Keller J."/>
        </authorList>
    </citation>
    <scope>NUCLEOTIDE SEQUENCE [LARGE SCALE GENOMIC DNA]</scope>
    <source>
        <strain evidence="3 4">SAG 2043</strain>
    </source>
</reference>
<dbReference type="GO" id="GO:0043531">
    <property type="term" value="F:ADP binding"/>
    <property type="evidence" value="ECO:0007669"/>
    <property type="project" value="InterPro"/>
</dbReference>
<feature type="compositionally biased region" description="Basic and acidic residues" evidence="1">
    <location>
        <begin position="959"/>
        <end position="968"/>
    </location>
</feature>
<dbReference type="AlphaFoldDB" id="A0AAW1Q317"/>
<evidence type="ECO:0000313" key="4">
    <source>
        <dbReference type="Proteomes" id="UP001489004"/>
    </source>
</evidence>
<feature type="region of interest" description="Disordered" evidence="1">
    <location>
        <begin position="563"/>
        <end position="802"/>
    </location>
</feature>
<dbReference type="EMBL" id="JALJOR010000005">
    <property type="protein sequence ID" value="KAK9816600.1"/>
    <property type="molecule type" value="Genomic_DNA"/>
</dbReference>
<evidence type="ECO:0000313" key="3">
    <source>
        <dbReference type="EMBL" id="KAK9816600.1"/>
    </source>
</evidence>